<gene>
    <name evidence="8" type="ORF">CASFOL_012791</name>
</gene>
<feature type="region of interest" description="Disordered" evidence="5">
    <location>
        <begin position="118"/>
        <end position="140"/>
    </location>
</feature>
<comment type="caution">
    <text evidence="8">The sequence shown here is derived from an EMBL/GenBank/DDBJ whole genome shotgun (WGS) entry which is preliminary data.</text>
</comment>
<dbReference type="PANTHER" id="PTHR13859:SF11">
    <property type="entry name" value="GRUNGE, ISOFORM J"/>
    <property type="match status" value="1"/>
</dbReference>
<keyword evidence="9" id="KW-1185">Reference proteome</keyword>
<dbReference type="SUPFAM" id="SSF46689">
    <property type="entry name" value="Homeodomain-like"/>
    <property type="match status" value="1"/>
</dbReference>
<dbReference type="InterPro" id="IPR009057">
    <property type="entry name" value="Homeodomain-like_sf"/>
</dbReference>
<accession>A0ABD3DI40</accession>
<evidence type="ECO:0000256" key="4">
    <source>
        <dbReference type="ARBA" id="ARBA00023242"/>
    </source>
</evidence>
<name>A0ABD3DI40_9LAMI</name>
<dbReference type="PANTHER" id="PTHR13859">
    <property type="entry name" value="ATROPHIN-RELATED"/>
    <property type="match status" value="1"/>
</dbReference>
<dbReference type="Gene3D" id="1.10.10.60">
    <property type="entry name" value="Homeodomain-like"/>
    <property type="match status" value="1"/>
</dbReference>
<dbReference type="EMBL" id="JAVIJP010000016">
    <property type="protein sequence ID" value="KAL3641976.1"/>
    <property type="molecule type" value="Genomic_DNA"/>
</dbReference>
<evidence type="ECO:0000256" key="2">
    <source>
        <dbReference type="ARBA" id="ARBA00023015"/>
    </source>
</evidence>
<keyword evidence="4" id="KW-0539">Nucleus</keyword>
<feature type="compositionally biased region" description="Polar residues" evidence="5">
    <location>
        <begin position="428"/>
        <end position="441"/>
    </location>
</feature>
<dbReference type="Pfam" id="PF25826">
    <property type="entry name" value="DUF7952"/>
    <property type="match status" value="2"/>
</dbReference>
<evidence type="ECO:0000313" key="8">
    <source>
        <dbReference type="EMBL" id="KAL3641976.1"/>
    </source>
</evidence>
<feature type="compositionally biased region" description="Acidic residues" evidence="5">
    <location>
        <begin position="412"/>
        <end position="427"/>
    </location>
</feature>
<evidence type="ECO:0000256" key="3">
    <source>
        <dbReference type="ARBA" id="ARBA00023163"/>
    </source>
</evidence>
<dbReference type="AlphaFoldDB" id="A0ABD3DI40"/>
<proteinExistence type="predicted"/>
<dbReference type="Pfam" id="PF24662">
    <property type="entry name" value="DUF7650"/>
    <property type="match status" value="1"/>
</dbReference>
<dbReference type="Proteomes" id="UP001632038">
    <property type="component" value="Unassembled WGS sequence"/>
</dbReference>
<keyword evidence="3" id="KW-0804">Transcription</keyword>
<feature type="region of interest" description="Disordered" evidence="5">
    <location>
        <begin position="335"/>
        <end position="396"/>
    </location>
</feature>
<feature type="domain" description="DUF7650" evidence="6">
    <location>
        <begin position="250"/>
        <end position="333"/>
    </location>
</feature>
<reference evidence="9" key="1">
    <citation type="journal article" date="2024" name="IScience">
        <title>Strigolactones Initiate the Formation of Haustorium-like Structures in Castilleja.</title>
        <authorList>
            <person name="Buerger M."/>
            <person name="Peterson D."/>
            <person name="Chory J."/>
        </authorList>
    </citation>
    <scope>NUCLEOTIDE SEQUENCE [LARGE SCALE GENOMIC DNA]</scope>
</reference>
<keyword evidence="2" id="KW-0805">Transcription regulation</keyword>
<evidence type="ECO:0000259" key="7">
    <source>
        <dbReference type="Pfam" id="PF25826"/>
    </source>
</evidence>
<evidence type="ECO:0000259" key="6">
    <source>
        <dbReference type="Pfam" id="PF24662"/>
    </source>
</evidence>
<evidence type="ECO:0000256" key="5">
    <source>
        <dbReference type="SAM" id="MobiDB-lite"/>
    </source>
</evidence>
<dbReference type="GO" id="GO:0005634">
    <property type="term" value="C:nucleus"/>
    <property type="evidence" value="ECO:0007669"/>
    <property type="project" value="UniProtKB-SubCell"/>
</dbReference>
<evidence type="ECO:0000313" key="9">
    <source>
        <dbReference type="Proteomes" id="UP001632038"/>
    </source>
</evidence>
<feature type="domain" description="DUF7952" evidence="7">
    <location>
        <begin position="59"/>
        <end position="120"/>
    </location>
</feature>
<dbReference type="InterPro" id="IPR057712">
    <property type="entry name" value="DUF7952"/>
</dbReference>
<feature type="region of interest" description="Disordered" evidence="5">
    <location>
        <begin position="409"/>
        <end position="459"/>
    </location>
</feature>
<comment type="subcellular location">
    <subcellularLocation>
        <location evidence="1">Nucleus</location>
    </subcellularLocation>
</comment>
<protein>
    <recommendedName>
        <fullName evidence="10">SANT domain-containing protein</fullName>
    </recommendedName>
</protein>
<feature type="domain" description="DUF7952" evidence="7">
    <location>
        <begin position="138"/>
        <end position="216"/>
    </location>
</feature>
<evidence type="ECO:0000256" key="1">
    <source>
        <dbReference type="ARBA" id="ARBA00004123"/>
    </source>
</evidence>
<sequence length="459" mass="52060">MASSSTENQIELPQLIQRSDYPSGPCYPSLIINELPLPLTRITGPTHDVLVPGSLNGTWIDDDKCSFNLALYLFGKNFTDICRFVNTKEMIEILSYYYGDFYRSDEYIRWSEFRKGKKNEKEEEGEEEKEQMNKKKKMKKTKTKMMSENMYVESKKIFSGIRHRELISRLVSGASGEIPNLEVFKTFPKGTSIVDYVLFLKDVVGIKNLAGAIAIGQGEIDLTRTVFKRPRSTNRVTTSCQKKTTNETSKTIKLLQGRRRLSEAESEDLFWDTVWPRLLEKGWSLELPDNEGHNDSFIFLVPGVDKFSRTDHVRSVHYFDSVEHVLQRVAEVPNLIEPNDEPGDGGIGCSTGPTFDIGPSCQNSARDISPHADPSNGSPRNDPVSNAHPVEPSRDNLRSARLFDLNNLPQESESEQDNEPAVTDENDTNPLRHSTRISTRTPKGKSYGESMAKNRKRKR</sequence>
<organism evidence="8 9">
    <name type="scientific">Castilleja foliolosa</name>
    <dbReference type="NCBI Taxonomy" id="1961234"/>
    <lineage>
        <taxon>Eukaryota</taxon>
        <taxon>Viridiplantae</taxon>
        <taxon>Streptophyta</taxon>
        <taxon>Embryophyta</taxon>
        <taxon>Tracheophyta</taxon>
        <taxon>Spermatophyta</taxon>
        <taxon>Magnoliopsida</taxon>
        <taxon>eudicotyledons</taxon>
        <taxon>Gunneridae</taxon>
        <taxon>Pentapetalae</taxon>
        <taxon>asterids</taxon>
        <taxon>lamiids</taxon>
        <taxon>Lamiales</taxon>
        <taxon>Orobanchaceae</taxon>
        <taxon>Pedicularideae</taxon>
        <taxon>Castillejinae</taxon>
        <taxon>Castilleja</taxon>
    </lineage>
</organism>
<dbReference type="InterPro" id="IPR056067">
    <property type="entry name" value="DUF7650"/>
</dbReference>
<evidence type="ECO:0008006" key="10">
    <source>
        <dbReference type="Google" id="ProtNLM"/>
    </source>
</evidence>